<sequence length="65" mass="7717">MLRGKIDAKEKRTPPNQKVRFFFKFFSVAYQSFQKVIIHQAAPTYFQLPPTENTVSNKYKVYEDV</sequence>
<organism evidence="1 2">
    <name type="scientific">Streptococcus macedonicus</name>
    <name type="common">Streptococcus gallolyticus macedonicus</name>
    <dbReference type="NCBI Taxonomy" id="59310"/>
    <lineage>
        <taxon>Bacteria</taxon>
        <taxon>Bacillati</taxon>
        <taxon>Bacillota</taxon>
        <taxon>Bacilli</taxon>
        <taxon>Lactobacillales</taxon>
        <taxon>Streptococcaceae</taxon>
        <taxon>Streptococcus</taxon>
    </lineage>
</organism>
<reference evidence="1 2" key="1">
    <citation type="submission" date="2017-12" db="EMBL/GenBank/DDBJ databases">
        <title>Phylogenetic diversity of female urinary microbiome.</title>
        <authorList>
            <person name="Thomas-White K."/>
            <person name="Wolfe A.J."/>
        </authorList>
    </citation>
    <scope>NUCLEOTIDE SEQUENCE [LARGE SCALE GENOMIC DNA]</scope>
    <source>
        <strain evidence="1 2">UMB0733</strain>
    </source>
</reference>
<name>A0A2I1YEW0_STRMC</name>
<proteinExistence type="predicted"/>
<protein>
    <submittedName>
        <fullName evidence="1">Uncharacterized protein</fullName>
    </submittedName>
</protein>
<accession>A0A2I1YEW0</accession>
<dbReference type="Proteomes" id="UP000235073">
    <property type="component" value="Unassembled WGS sequence"/>
</dbReference>
<dbReference type="EMBL" id="PKIB01000009">
    <property type="protein sequence ID" value="PLA53407.1"/>
    <property type="molecule type" value="Genomic_DNA"/>
</dbReference>
<comment type="caution">
    <text evidence="1">The sequence shown here is derived from an EMBL/GenBank/DDBJ whole genome shotgun (WGS) entry which is preliminary data.</text>
</comment>
<evidence type="ECO:0000313" key="2">
    <source>
        <dbReference type="Proteomes" id="UP000235073"/>
    </source>
</evidence>
<dbReference type="AlphaFoldDB" id="A0A2I1YEW0"/>
<gene>
    <name evidence="1" type="ORF">CYK21_09135</name>
</gene>
<evidence type="ECO:0000313" key="1">
    <source>
        <dbReference type="EMBL" id="PLA53407.1"/>
    </source>
</evidence>